<accession>A0A9W6PAH8</accession>
<evidence type="ECO:0000313" key="3">
    <source>
        <dbReference type="Proteomes" id="UP001165092"/>
    </source>
</evidence>
<protein>
    <submittedName>
        <fullName evidence="2">Phenazine antibiotic biosynthesis-like protein</fullName>
    </submittedName>
</protein>
<dbReference type="RefSeq" id="WP_285761513.1">
    <property type="nucleotide sequence ID" value="NZ_BSQG01000010.1"/>
</dbReference>
<dbReference type="AlphaFoldDB" id="A0A9W6PAH8"/>
<dbReference type="SUPFAM" id="SSF54506">
    <property type="entry name" value="Diaminopimelate epimerase-like"/>
    <property type="match status" value="1"/>
</dbReference>
<dbReference type="Pfam" id="PF02567">
    <property type="entry name" value="PhzC-PhzF"/>
    <property type="match status" value="1"/>
</dbReference>
<dbReference type="PANTHER" id="PTHR13774:SF32">
    <property type="entry name" value="ANTISENSE-ENHANCING SEQUENCE 1"/>
    <property type="match status" value="1"/>
</dbReference>
<keyword evidence="3" id="KW-1185">Reference proteome</keyword>
<dbReference type="NCBIfam" id="TIGR00654">
    <property type="entry name" value="PhzF_family"/>
    <property type="match status" value="1"/>
</dbReference>
<dbReference type="GO" id="GO:0016853">
    <property type="term" value="F:isomerase activity"/>
    <property type="evidence" value="ECO:0007669"/>
    <property type="project" value="TreeGrafter"/>
</dbReference>
<sequence>MSDQIEYQLVDMFAERLFAGSPLCVVPCAEGLSGEEMQAIAAKVNATETAFVLPPTTPEATYRVRVFTPERESPGGGHSSVGTAATLERIGAIGPGGTVQESAGGLVGLTVGGGRATLIGHGPTAGTDLEPEPLLAAVGLTGADAAGAAPRSVGYGTGFAFLPVQESAVARARPDYSRLDAEGLPALCVFAWDPLRRTAHARLFAPGFGIPEDPACAPVAMALGAWLVGAGWLPSSADTHEYTVVQGAEVGRPARLDCSVTPGPDHIRQGSVTGNVLPVAEGRICARPPLLPRP</sequence>
<dbReference type="Gene3D" id="3.10.310.10">
    <property type="entry name" value="Diaminopimelate Epimerase, Chain A, domain 1"/>
    <property type="match status" value="2"/>
</dbReference>
<comment type="caution">
    <text evidence="2">The sequence shown here is derived from an EMBL/GenBank/DDBJ whole genome shotgun (WGS) entry which is preliminary data.</text>
</comment>
<dbReference type="PANTHER" id="PTHR13774">
    <property type="entry name" value="PHENAZINE BIOSYNTHESIS PROTEIN"/>
    <property type="match status" value="1"/>
</dbReference>
<reference evidence="2" key="1">
    <citation type="submission" date="2023-02" db="EMBL/GenBank/DDBJ databases">
        <title>Nocardiopsis ansamitocini NBRC 112285.</title>
        <authorList>
            <person name="Ichikawa N."/>
            <person name="Sato H."/>
            <person name="Tonouchi N."/>
        </authorList>
    </citation>
    <scope>NUCLEOTIDE SEQUENCE</scope>
    <source>
        <strain evidence="2">NBRC 112285</strain>
    </source>
</reference>
<evidence type="ECO:0000256" key="1">
    <source>
        <dbReference type="PIRSR" id="PIRSR016184-1"/>
    </source>
</evidence>
<gene>
    <name evidence="2" type="ORF">Nans01_43240</name>
</gene>
<feature type="active site" evidence="1">
    <location>
        <position position="48"/>
    </location>
</feature>
<dbReference type="PIRSF" id="PIRSF016184">
    <property type="entry name" value="PhzC_PhzF"/>
    <property type="match status" value="1"/>
</dbReference>
<organism evidence="2 3">
    <name type="scientific">Nocardiopsis ansamitocini</name>
    <dbReference type="NCBI Taxonomy" id="1670832"/>
    <lineage>
        <taxon>Bacteria</taxon>
        <taxon>Bacillati</taxon>
        <taxon>Actinomycetota</taxon>
        <taxon>Actinomycetes</taxon>
        <taxon>Streptosporangiales</taxon>
        <taxon>Nocardiopsidaceae</taxon>
        <taxon>Nocardiopsis</taxon>
    </lineage>
</organism>
<evidence type="ECO:0000313" key="2">
    <source>
        <dbReference type="EMBL" id="GLU49973.1"/>
    </source>
</evidence>
<dbReference type="GO" id="GO:0005737">
    <property type="term" value="C:cytoplasm"/>
    <property type="evidence" value="ECO:0007669"/>
    <property type="project" value="TreeGrafter"/>
</dbReference>
<proteinExistence type="predicted"/>
<dbReference type="Proteomes" id="UP001165092">
    <property type="component" value="Unassembled WGS sequence"/>
</dbReference>
<dbReference type="EMBL" id="BSQG01000010">
    <property type="protein sequence ID" value="GLU49973.1"/>
    <property type="molecule type" value="Genomic_DNA"/>
</dbReference>
<dbReference type="InterPro" id="IPR003719">
    <property type="entry name" value="Phenazine_PhzF-like"/>
</dbReference>
<name>A0A9W6PAH8_9ACTN</name>